<accession>A0AAD5TE02</accession>
<protein>
    <submittedName>
        <fullName evidence="4">Chitin deacetylase</fullName>
    </submittedName>
</protein>
<dbReference type="PROSITE" id="PS51677">
    <property type="entry name" value="NODB"/>
    <property type="match status" value="1"/>
</dbReference>
<dbReference type="GO" id="GO:0046872">
    <property type="term" value="F:metal ion binding"/>
    <property type="evidence" value="ECO:0007669"/>
    <property type="project" value="UniProtKB-KW"/>
</dbReference>
<sequence length="245" mass="27374">MSPAYPVAVLSSQQPPVPGPSDWTDELLDFLKTQNVTATFFMIGSHVIKFPQHVQRAYNEGHTIAAHTWSHYPMANLTNEQFISEIMWTELAIEKAIGIRPRFWRPPFGDIDDRNRAILKQLDYTPVLWTISPQDATRKYIDVAGDKAAVLAEMVAQLQYNKALEAKLGNSQPSYIILEHDRVQATVELAPQIYAILAAWNYTIKNALGQGCSDYTTSDLYAAPRASNLLPGATGARKRRSTADL</sequence>
<dbReference type="Pfam" id="PF01522">
    <property type="entry name" value="Polysacc_deac_1"/>
    <property type="match status" value="1"/>
</dbReference>
<name>A0AAD5TE02_9FUNG</name>
<feature type="domain" description="NodB homology" evidence="3">
    <location>
        <begin position="6"/>
        <end position="205"/>
    </location>
</feature>
<dbReference type="GO" id="GO:0009272">
    <property type="term" value="P:fungal-type cell wall biogenesis"/>
    <property type="evidence" value="ECO:0007669"/>
    <property type="project" value="UniProtKB-ARBA"/>
</dbReference>
<comment type="caution">
    <text evidence="4">The sequence shown here is derived from an EMBL/GenBank/DDBJ whole genome shotgun (WGS) entry which is preliminary data.</text>
</comment>
<dbReference type="Proteomes" id="UP001212152">
    <property type="component" value="Unassembled WGS sequence"/>
</dbReference>
<organism evidence="4 5">
    <name type="scientific">Geranomyces variabilis</name>
    <dbReference type="NCBI Taxonomy" id="109894"/>
    <lineage>
        <taxon>Eukaryota</taxon>
        <taxon>Fungi</taxon>
        <taxon>Fungi incertae sedis</taxon>
        <taxon>Chytridiomycota</taxon>
        <taxon>Chytridiomycota incertae sedis</taxon>
        <taxon>Chytridiomycetes</taxon>
        <taxon>Spizellomycetales</taxon>
        <taxon>Powellomycetaceae</taxon>
        <taxon>Geranomyces</taxon>
    </lineage>
</organism>
<evidence type="ECO:0000256" key="1">
    <source>
        <dbReference type="ARBA" id="ARBA00022723"/>
    </source>
</evidence>
<evidence type="ECO:0000313" key="5">
    <source>
        <dbReference type="Proteomes" id="UP001212152"/>
    </source>
</evidence>
<reference evidence="4" key="1">
    <citation type="submission" date="2020-05" db="EMBL/GenBank/DDBJ databases">
        <title>Phylogenomic resolution of chytrid fungi.</title>
        <authorList>
            <person name="Stajich J.E."/>
            <person name="Amses K."/>
            <person name="Simmons R."/>
            <person name="Seto K."/>
            <person name="Myers J."/>
            <person name="Bonds A."/>
            <person name="Quandt C.A."/>
            <person name="Barry K."/>
            <person name="Liu P."/>
            <person name="Grigoriev I."/>
            <person name="Longcore J.E."/>
            <person name="James T.Y."/>
        </authorList>
    </citation>
    <scope>NUCLEOTIDE SEQUENCE</scope>
    <source>
        <strain evidence="4">JEL0379</strain>
    </source>
</reference>
<evidence type="ECO:0000256" key="2">
    <source>
        <dbReference type="ARBA" id="ARBA00022801"/>
    </source>
</evidence>
<dbReference type="PANTHER" id="PTHR10587">
    <property type="entry name" value="GLYCOSYL TRANSFERASE-RELATED"/>
    <property type="match status" value="1"/>
</dbReference>
<dbReference type="SUPFAM" id="SSF88713">
    <property type="entry name" value="Glycoside hydrolase/deacetylase"/>
    <property type="match status" value="1"/>
</dbReference>
<gene>
    <name evidence="4" type="primary">CDA2_11</name>
    <name evidence="4" type="ORF">HDU87_007304</name>
</gene>
<dbReference type="Gene3D" id="3.20.20.370">
    <property type="entry name" value="Glycoside hydrolase/deacetylase"/>
    <property type="match status" value="1"/>
</dbReference>
<dbReference type="GO" id="GO:0004099">
    <property type="term" value="F:chitin deacetylase activity"/>
    <property type="evidence" value="ECO:0007669"/>
    <property type="project" value="UniProtKB-ARBA"/>
</dbReference>
<dbReference type="InterPro" id="IPR050248">
    <property type="entry name" value="Polysacc_deacetylase_ArnD"/>
</dbReference>
<dbReference type="InterPro" id="IPR002509">
    <property type="entry name" value="NODB_dom"/>
</dbReference>
<keyword evidence="1" id="KW-0479">Metal-binding</keyword>
<dbReference type="EMBL" id="JADGJQ010000068">
    <property type="protein sequence ID" value="KAJ3173894.1"/>
    <property type="molecule type" value="Genomic_DNA"/>
</dbReference>
<evidence type="ECO:0000259" key="3">
    <source>
        <dbReference type="PROSITE" id="PS51677"/>
    </source>
</evidence>
<dbReference type="InterPro" id="IPR011330">
    <property type="entry name" value="Glyco_hydro/deAcase_b/a-brl"/>
</dbReference>
<keyword evidence="5" id="KW-1185">Reference proteome</keyword>
<dbReference type="AlphaFoldDB" id="A0AAD5TE02"/>
<dbReference type="GO" id="GO:0016020">
    <property type="term" value="C:membrane"/>
    <property type="evidence" value="ECO:0007669"/>
    <property type="project" value="TreeGrafter"/>
</dbReference>
<evidence type="ECO:0000313" key="4">
    <source>
        <dbReference type="EMBL" id="KAJ3173894.1"/>
    </source>
</evidence>
<dbReference type="GO" id="GO:0005975">
    <property type="term" value="P:carbohydrate metabolic process"/>
    <property type="evidence" value="ECO:0007669"/>
    <property type="project" value="InterPro"/>
</dbReference>
<keyword evidence="2" id="KW-0378">Hydrolase</keyword>
<proteinExistence type="predicted"/>
<dbReference type="PANTHER" id="PTHR10587:SF133">
    <property type="entry name" value="CHITIN DEACETYLASE 1-RELATED"/>
    <property type="match status" value="1"/>
</dbReference>